<evidence type="ECO:0000313" key="5">
    <source>
        <dbReference type="Proteomes" id="UP000625711"/>
    </source>
</evidence>
<feature type="signal peptide" evidence="2">
    <location>
        <begin position="1"/>
        <end position="21"/>
    </location>
</feature>
<feature type="chain" id="PRO_5032456525" description="Nose resistant-to-fluoxetine protein N-terminal domain-containing protein" evidence="2">
    <location>
        <begin position="22"/>
        <end position="717"/>
    </location>
</feature>
<feature type="domain" description="Nose resistant-to-fluoxetine protein N-terminal" evidence="3">
    <location>
        <begin position="49"/>
        <end position="208"/>
    </location>
</feature>
<evidence type="ECO:0000259" key="3">
    <source>
        <dbReference type="SMART" id="SM00703"/>
    </source>
</evidence>
<keyword evidence="5" id="KW-1185">Reference proteome</keyword>
<feature type="transmembrane region" description="Helical" evidence="1">
    <location>
        <begin position="432"/>
        <end position="451"/>
    </location>
</feature>
<dbReference type="GO" id="GO:0016747">
    <property type="term" value="F:acyltransferase activity, transferring groups other than amino-acyl groups"/>
    <property type="evidence" value="ECO:0007669"/>
    <property type="project" value="InterPro"/>
</dbReference>
<dbReference type="InterPro" id="IPR052728">
    <property type="entry name" value="O2_lipid_transport_reg"/>
</dbReference>
<keyword evidence="2" id="KW-0732">Signal</keyword>
<gene>
    <name evidence="4" type="ORF">GWI33_016497</name>
</gene>
<feature type="transmembrane region" description="Helical" evidence="1">
    <location>
        <begin position="368"/>
        <end position="387"/>
    </location>
</feature>
<feature type="transmembrane region" description="Helical" evidence="1">
    <location>
        <begin position="657"/>
        <end position="676"/>
    </location>
</feature>
<evidence type="ECO:0000256" key="2">
    <source>
        <dbReference type="SAM" id="SignalP"/>
    </source>
</evidence>
<dbReference type="SMART" id="SM00703">
    <property type="entry name" value="NRF"/>
    <property type="match status" value="1"/>
</dbReference>
<evidence type="ECO:0000256" key="1">
    <source>
        <dbReference type="SAM" id="Phobius"/>
    </source>
</evidence>
<proteinExistence type="predicted"/>
<organism evidence="4 5">
    <name type="scientific">Rhynchophorus ferrugineus</name>
    <name type="common">Red palm weevil</name>
    <name type="synonym">Curculio ferrugineus</name>
    <dbReference type="NCBI Taxonomy" id="354439"/>
    <lineage>
        <taxon>Eukaryota</taxon>
        <taxon>Metazoa</taxon>
        <taxon>Ecdysozoa</taxon>
        <taxon>Arthropoda</taxon>
        <taxon>Hexapoda</taxon>
        <taxon>Insecta</taxon>
        <taxon>Pterygota</taxon>
        <taxon>Neoptera</taxon>
        <taxon>Endopterygota</taxon>
        <taxon>Coleoptera</taxon>
        <taxon>Polyphaga</taxon>
        <taxon>Cucujiformia</taxon>
        <taxon>Curculionidae</taxon>
        <taxon>Dryophthorinae</taxon>
        <taxon>Rhynchophorus</taxon>
    </lineage>
</organism>
<accession>A0A834M721</accession>
<name>A0A834M721_RHYFE</name>
<dbReference type="InterPro" id="IPR002656">
    <property type="entry name" value="Acyl_transf_3_dom"/>
</dbReference>
<feature type="transmembrane region" description="Helical" evidence="1">
    <location>
        <begin position="458"/>
        <end position="479"/>
    </location>
</feature>
<dbReference type="EMBL" id="JAACXV010014082">
    <property type="protein sequence ID" value="KAF7270541.1"/>
    <property type="molecule type" value="Genomic_DNA"/>
</dbReference>
<sequence>MQYSSSVFLVLAVVLLGCVSAHFFGNVISAGNEVDSVLELYIPTIRSKNELCREHSKLYLKELKESKLWATEMFDSTAKFSTGMLHGSSYNFGIFDECINIKVPLDINPFNGKYCLMNITMDSHSKSTRPDIDWEFDDYTKFFNVSVTEKLTAFHHNLFRIRRHSWIMGVCLPSSCSRLDFKEGMEKTLSKMGKSKFTLSIEERDCQTASNQYEFNTGDFVFMYITGGYMLAVIIITFYYKYALSQRLQKDTWSEVMKCFSLSENTRKLLKMPNDFGDGLDHVAGFKVLSLFLVIAGHRSMFYAAQPLINPSSLEKLYHQIHGVVFMNGTIIVDSFFTITGFLSAYLILQRTAHSKSMNVPLLYMHRLVRFLPGYIVIIAFTATIFAKLGSGPLWKQYVGEQMENCQANWWTNLLFLGNYVNVENICVFQSWYLNCDIHFYLVTPLIVWIYKKNPQIAFVMILTLIGAASVMTFAIIYINGFDPIIFVYYDTFKTITKSDSFRDSYVPSHLRIIPYLIGIFYGFAKYKIRTTGYKFHKPLVRICWTVSAIFMCGAIYFCKLLYVPKEDKSEIFSALFAPAHRIAWSLAVGWMILASTEGHSGLLKSLTSWNPFIFLNRITFSAFLVHASPQLYSLGINRTPVYFSIYYLLWQSLGDIFLSYLLGYFLMVFFEAPWAQLESVIYRKKPQSKETAYESEKPLNIVDINKQDKTKKSDQL</sequence>
<feature type="transmembrane region" description="Helical" evidence="1">
    <location>
        <begin position="288"/>
        <end position="305"/>
    </location>
</feature>
<dbReference type="OrthoDB" id="10006435at2759"/>
<keyword evidence="1" id="KW-0812">Transmembrane</keyword>
<dbReference type="Proteomes" id="UP000625711">
    <property type="component" value="Unassembled WGS sequence"/>
</dbReference>
<feature type="transmembrane region" description="Helical" evidence="1">
    <location>
        <begin position="615"/>
        <end position="637"/>
    </location>
</feature>
<protein>
    <recommendedName>
        <fullName evidence="3">Nose resistant-to-fluoxetine protein N-terminal domain-containing protein</fullName>
    </recommendedName>
</protein>
<keyword evidence="1" id="KW-1133">Transmembrane helix</keyword>
<dbReference type="InterPro" id="IPR006621">
    <property type="entry name" value="Nose-resist-to-fluoxetine_N"/>
</dbReference>
<dbReference type="Pfam" id="PF20146">
    <property type="entry name" value="NRF"/>
    <property type="match status" value="1"/>
</dbReference>
<dbReference type="AlphaFoldDB" id="A0A834M721"/>
<feature type="transmembrane region" description="Helical" evidence="1">
    <location>
        <begin position="325"/>
        <end position="348"/>
    </location>
</feature>
<comment type="caution">
    <text evidence="4">The sequence shown here is derived from an EMBL/GenBank/DDBJ whole genome shotgun (WGS) entry which is preliminary data.</text>
</comment>
<feature type="transmembrane region" description="Helical" evidence="1">
    <location>
        <begin position="583"/>
        <end position="603"/>
    </location>
</feature>
<feature type="transmembrane region" description="Helical" evidence="1">
    <location>
        <begin position="220"/>
        <end position="240"/>
    </location>
</feature>
<dbReference type="PANTHER" id="PTHR11161">
    <property type="entry name" value="O-ACYLTRANSFERASE"/>
    <property type="match status" value="1"/>
</dbReference>
<evidence type="ECO:0000313" key="4">
    <source>
        <dbReference type="EMBL" id="KAF7270541.1"/>
    </source>
</evidence>
<dbReference type="PANTHER" id="PTHR11161:SF71">
    <property type="entry name" value="NOSE RESISTANT-TO-FLUOXETINE PROTEIN N-TERMINAL DOMAIN-CONTAINING PROTEIN"/>
    <property type="match status" value="1"/>
</dbReference>
<keyword evidence="1" id="KW-0472">Membrane</keyword>
<feature type="transmembrane region" description="Helical" evidence="1">
    <location>
        <begin position="539"/>
        <end position="563"/>
    </location>
</feature>
<reference evidence="4" key="1">
    <citation type="submission" date="2020-08" db="EMBL/GenBank/DDBJ databases">
        <title>Genome sequencing and assembly of the red palm weevil Rhynchophorus ferrugineus.</title>
        <authorList>
            <person name="Dias G.B."/>
            <person name="Bergman C.M."/>
            <person name="Manee M."/>
        </authorList>
    </citation>
    <scope>NUCLEOTIDE SEQUENCE</scope>
    <source>
        <strain evidence="4">AA-2017</strain>
        <tissue evidence="4">Whole larva</tissue>
    </source>
</reference>
<dbReference type="Pfam" id="PF01757">
    <property type="entry name" value="Acyl_transf_3"/>
    <property type="match status" value="1"/>
</dbReference>